<reference evidence="3" key="1">
    <citation type="submission" date="2025-08" db="UniProtKB">
        <authorList>
            <consortium name="RefSeq"/>
        </authorList>
    </citation>
    <scope>IDENTIFICATION</scope>
    <source>
        <tissue evidence="3">Whole blood</tissue>
    </source>
</reference>
<name>A0A8M1FYH0_URSMA</name>
<accession>A0A8M1FYH0</accession>
<dbReference type="GeneID" id="121102946"/>
<keyword evidence="2" id="KW-1185">Reference proteome</keyword>
<evidence type="ECO:0000313" key="3">
    <source>
        <dbReference type="RefSeq" id="XP_040487257.1"/>
    </source>
</evidence>
<dbReference type="Proteomes" id="UP000261680">
    <property type="component" value="Unplaced"/>
</dbReference>
<gene>
    <name evidence="3" type="primary">LOC121102946</name>
</gene>
<sequence length="227" mass="24498">MAAGGETPTRRRQRPLRVSAYPASTQRRAALTARALRGAGGSLGGGGAGQTARLSNGRAPWRPARLPGSHFPPTRFAALGGQAGMEPSCSRRSSLPPPLPEMTLLRSGLLPSPGILAPACSKHCLLENSERSPFPGRRFSCQQLFFPQHGTHRRCGHMTQIRPIRVSCLLVYHDWSRASYAEKDYPSMRSILITDQTVGAQMILLENLSLPECSGVSTTATAKIENT</sequence>
<organism evidence="2 3">
    <name type="scientific">Ursus maritimus</name>
    <name type="common">Polar bear</name>
    <name type="synonym">Thalarctos maritimus</name>
    <dbReference type="NCBI Taxonomy" id="29073"/>
    <lineage>
        <taxon>Eukaryota</taxon>
        <taxon>Metazoa</taxon>
        <taxon>Chordata</taxon>
        <taxon>Craniata</taxon>
        <taxon>Vertebrata</taxon>
        <taxon>Euteleostomi</taxon>
        <taxon>Mammalia</taxon>
        <taxon>Eutheria</taxon>
        <taxon>Laurasiatheria</taxon>
        <taxon>Carnivora</taxon>
        <taxon>Caniformia</taxon>
        <taxon>Ursidae</taxon>
        <taxon>Ursus</taxon>
    </lineage>
</organism>
<evidence type="ECO:0000313" key="2">
    <source>
        <dbReference type="Proteomes" id="UP000261680"/>
    </source>
</evidence>
<feature type="compositionally biased region" description="Gly residues" evidence="1">
    <location>
        <begin position="38"/>
        <end position="49"/>
    </location>
</feature>
<feature type="region of interest" description="Disordered" evidence="1">
    <location>
        <begin position="38"/>
        <end position="71"/>
    </location>
</feature>
<evidence type="ECO:0000256" key="1">
    <source>
        <dbReference type="SAM" id="MobiDB-lite"/>
    </source>
</evidence>
<dbReference type="RefSeq" id="XP_040487257.1">
    <property type="nucleotide sequence ID" value="XM_040631323.1"/>
</dbReference>
<proteinExistence type="predicted"/>
<feature type="region of interest" description="Disordered" evidence="1">
    <location>
        <begin position="1"/>
        <end position="25"/>
    </location>
</feature>
<protein>
    <submittedName>
        <fullName evidence="3">Uncharacterized protein LOC121102946</fullName>
    </submittedName>
</protein>
<dbReference type="KEGG" id="umr:121102946"/>
<dbReference type="AlphaFoldDB" id="A0A8M1FYH0"/>